<protein>
    <submittedName>
        <fullName evidence="3">CHASE2 domain-containing protein</fullName>
    </submittedName>
</protein>
<evidence type="ECO:0000259" key="2">
    <source>
        <dbReference type="SMART" id="SM01080"/>
    </source>
</evidence>
<accession>A0ABW0S0P9</accession>
<feature type="transmembrane region" description="Helical" evidence="1">
    <location>
        <begin position="374"/>
        <end position="395"/>
    </location>
</feature>
<dbReference type="Proteomes" id="UP001596086">
    <property type="component" value="Unassembled WGS sequence"/>
</dbReference>
<name>A0ABW0S0P9_9BURK</name>
<comment type="caution">
    <text evidence="3">The sequence shown here is derived from an EMBL/GenBank/DDBJ whole genome shotgun (WGS) entry which is preliminary data.</text>
</comment>
<feature type="transmembrane region" description="Helical" evidence="1">
    <location>
        <begin position="446"/>
        <end position="468"/>
    </location>
</feature>
<dbReference type="EMBL" id="JBHSMZ010000015">
    <property type="protein sequence ID" value="MFC5550503.1"/>
    <property type="molecule type" value="Genomic_DNA"/>
</dbReference>
<evidence type="ECO:0000256" key="1">
    <source>
        <dbReference type="SAM" id="Phobius"/>
    </source>
</evidence>
<evidence type="ECO:0000313" key="4">
    <source>
        <dbReference type="Proteomes" id="UP001596086"/>
    </source>
</evidence>
<dbReference type="RefSeq" id="WP_379773185.1">
    <property type="nucleotide sequence ID" value="NZ_JBHSMZ010000015.1"/>
</dbReference>
<proteinExistence type="predicted"/>
<gene>
    <name evidence="3" type="ORF">ACFPO9_18450</name>
</gene>
<dbReference type="SMART" id="SM01080">
    <property type="entry name" value="CHASE2"/>
    <property type="match status" value="1"/>
</dbReference>
<keyword evidence="1" id="KW-0472">Membrane</keyword>
<sequence length="521" mass="58121">MREGFANQMSHSNHSHKLHWGAAFTINLVIGVAFAFFAQWLPSSEGAKRIVTRIWGPVVTQTYPATGRDQVTVMLIDDLDLRQYEEMWPVSLGFHQRRLQHLLKYGPKAVFFDIAFLDDRRDPDLDGFIDTACRARQQGVPVFIGSFANAGLTPSRVETEMLKRRVEVQGKSLPCIEAAYLNLKIDGFDQSVWEYDVGLPEGSQDGHEAEHGRHADAVRYPSPAARLYAIDHQLDKEVLEEPMALVWGMKTDPFNLSWMRNDEHDVGTGRPCAANWSMWRVLPFGKMGPPLCPYQRTLPLRTLNLANGLDAGGLHKALAGKYVIYGTHLQSTADTITTPYHGRVAGAYLHAMALDNLLSFEGRPRRAGEFAEPGSGAVTAFTLFALVVICGFIAVKERVSPRLKKGSDEARSASHGIADKDHVEPTAWRRLKGLLRAIGRSLRSRLVPGLMFGTAALAVVFLLIYVSYEVLELGPMVWVEYALFPLGAHFLHIGEKIEEAFAWMLMQWKGGHEDEESVKTA</sequence>
<organism evidence="3 4">
    <name type="scientific">Massilia aerilata</name>
    <dbReference type="NCBI Taxonomy" id="453817"/>
    <lineage>
        <taxon>Bacteria</taxon>
        <taxon>Pseudomonadati</taxon>
        <taxon>Pseudomonadota</taxon>
        <taxon>Betaproteobacteria</taxon>
        <taxon>Burkholderiales</taxon>
        <taxon>Oxalobacteraceae</taxon>
        <taxon>Telluria group</taxon>
        <taxon>Massilia</taxon>
    </lineage>
</organism>
<feature type="domain" description="CHASE2" evidence="2">
    <location>
        <begin position="40"/>
        <end position="386"/>
    </location>
</feature>
<keyword evidence="4" id="KW-1185">Reference proteome</keyword>
<keyword evidence="1" id="KW-0812">Transmembrane</keyword>
<reference evidence="4" key="1">
    <citation type="journal article" date="2019" name="Int. J. Syst. Evol. Microbiol.">
        <title>The Global Catalogue of Microorganisms (GCM) 10K type strain sequencing project: providing services to taxonomists for standard genome sequencing and annotation.</title>
        <authorList>
            <consortium name="The Broad Institute Genomics Platform"/>
            <consortium name="The Broad Institute Genome Sequencing Center for Infectious Disease"/>
            <person name="Wu L."/>
            <person name="Ma J."/>
        </authorList>
    </citation>
    <scope>NUCLEOTIDE SEQUENCE [LARGE SCALE GENOMIC DNA]</scope>
    <source>
        <strain evidence="4">CGMCC 4.5798</strain>
    </source>
</reference>
<feature type="transmembrane region" description="Helical" evidence="1">
    <location>
        <begin position="20"/>
        <end position="41"/>
    </location>
</feature>
<keyword evidence="1" id="KW-1133">Transmembrane helix</keyword>
<dbReference type="InterPro" id="IPR007890">
    <property type="entry name" value="CHASE2"/>
</dbReference>
<evidence type="ECO:0000313" key="3">
    <source>
        <dbReference type="EMBL" id="MFC5550503.1"/>
    </source>
</evidence>
<dbReference type="Pfam" id="PF05226">
    <property type="entry name" value="CHASE2"/>
    <property type="match status" value="1"/>
</dbReference>